<keyword evidence="4" id="KW-0805">Transcription regulation</keyword>
<feature type="domain" description="Transcription factor TFIID subunit 8 C-terminal" evidence="9">
    <location>
        <begin position="357"/>
        <end position="382"/>
    </location>
</feature>
<dbReference type="GO" id="GO:0046982">
    <property type="term" value="F:protein heterodimerization activity"/>
    <property type="evidence" value="ECO:0007669"/>
    <property type="project" value="InterPro"/>
</dbReference>
<dbReference type="Pfam" id="PF07524">
    <property type="entry name" value="Bromo_TP"/>
    <property type="match status" value="1"/>
</dbReference>
<evidence type="ECO:0000256" key="4">
    <source>
        <dbReference type="ARBA" id="ARBA00023015"/>
    </source>
</evidence>
<sequence>MSTPIPQISSATSIPNYYPQAHYTPSAASPAMTSPAITSPAMTSTTHYTPLATPTQYLAHYAGNASTPNPISNPYGSYSNTTAYSFPTTYTASYGLAAPGLPAVPGTANLGIIAPSSTGVTGTHKTPSGTLRPSSPVLPSVTGREASQAIQRLAASELRNAGFSGAKPEALYVLEQEVVGFVQSLYTLAHQYSNLANRSGPIATDLLLATEELDREWAYEVGPETLAKWLRKRERRKAAKEAKGKGKNTTTEGEKKSSYSSAPSLIPYPTRSPTPELLSSDDDMDMEDNVGGSAALVATSATVQSQQVSQIPPMAHPTHLSLAPPSLILNQNGGAGMPPGTSTKLRSIPASTLRNLPGDLPGLPPKHTYLQTPVTTRRTTSQPHHTSSSSSSSSSDPAKPKSQNQLQMEKKLHTAALVQESLKNLLLATEYTEDPEIDSGGVSGATARENAELLGHIVNWESTIGVGRKRWRV</sequence>
<evidence type="ECO:0000259" key="9">
    <source>
        <dbReference type="Pfam" id="PF10406"/>
    </source>
</evidence>
<dbReference type="Pfam" id="PF10406">
    <property type="entry name" value="TAF8_C"/>
    <property type="match status" value="1"/>
</dbReference>
<organism evidence="10 11">
    <name type="scientific">Lentinula detonsa</name>
    <dbReference type="NCBI Taxonomy" id="2804962"/>
    <lineage>
        <taxon>Eukaryota</taxon>
        <taxon>Fungi</taxon>
        <taxon>Dikarya</taxon>
        <taxon>Basidiomycota</taxon>
        <taxon>Agaricomycotina</taxon>
        <taxon>Agaricomycetes</taxon>
        <taxon>Agaricomycetidae</taxon>
        <taxon>Agaricales</taxon>
        <taxon>Marasmiineae</taxon>
        <taxon>Omphalotaceae</taxon>
        <taxon>Lentinula</taxon>
    </lineage>
</organism>
<dbReference type="PANTHER" id="PTHR46469:SF1">
    <property type="entry name" value="TRANSCRIPTION INITIATION FACTOR TFIID SUBUNIT 8"/>
    <property type="match status" value="1"/>
</dbReference>
<evidence type="ECO:0000313" key="11">
    <source>
        <dbReference type="Proteomes" id="UP001142393"/>
    </source>
</evidence>
<dbReference type="PANTHER" id="PTHR46469">
    <property type="entry name" value="TRANSCRIPTION INITIATION FACTOR TFIID SUBUNIT 8"/>
    <property type="match status" value="1"/>
</dbReference>
<dbReference type="CDD" id="cd00076">
    <property type="entry name" value="HFD_SF"/>
    <property type="match status" value="1"/>
</dbReference>
<reference evidence="10 11" key="1">
    <citation type="journal article" date="2023" name="Proc. Natl. Acad. Sci. U.S.A.">
        <title>A global phylogenomic analysis of the shiitake genus Lentinula.</title>
        <authorList>
            <person name="Sierra-Patev S."/>
            <person name="Min B."/>
            <person name="Naranjo-Ortiz M."/>
            <person name="Looney B."/>
            <person name="Konkel Z."/>
            <person name="Slot J.C."/>
            <person name="Sakamoto Y."/>
            <person name="Steenwyk J.L."/>
            <person name="Rokas A."/>
            <person name="Carro J."/>
            <person name="Camarero S."/>
            <person name="Ferreira P."/>
            <person name="Molpeceres G."/>
            <person name="Ruiz-Duenas F.J."/>
            <person name="Serrano A."/>
            <person name="Henrissat B."/>
            <person name="Drula E."/>
            <person name="Hughes K.W."/>
            <person name="Mata J.L."/>
            <person name="Ishikawa N.K."/>
            <person name="Vargas-Isla R."/>
            <person name="Ushijima S."/>
            <person name="Smith C.A."/>
            <person name="Donoghue J."/>
            <person name="Ahrendt S."/>
            <person name="Andreopoulos W."/>
            <person name="He G."/>
            <person name="LaButti K."/>
            <person name="Lipzen A."/>
            <person name="Ng V."/>
            <person name="Riley R."/>
            <person name="Sandor L."/>
            <person name="Barry K."/>
            <person name="Martinez A.T."/>
            <person name="Xiao Y."/>
            <person name="Gibbons J.G."/>
            <person name="Terashima K."/>
            <person name="Grigoriev I.V."/>
            <person name="Hibbett D."/>
        </authorList>
    </citation>
    <scope>NUCLEOTIDE SEQUENCE [LARGE SCALE GENOMIC DNA]</scope>
    <source>
        <strain evidence="10 11">TFB7810</strain>
    </source>
</reference>
<dbReference type="Gene3D" id="1.10.20.10">
    <property type="entry name" value="Histone, subunit A"/>
    <property type="match status" value="1"/>
</dbReference>
<evidence type="ECO:0000256" key="3">
    <source>
        <dbReference type="ARBA" id="ARBA00017307"/>
    </source>
</evidence>
<proteinExistence type="inferred from homology"/>
<feature type="region of interest" description="Disordered" evidence="7">
    <location>
        <begin position="238"/>
        <end position="281"/>
    </location>
</feature>
<feature type="region of interest" description="Disordered" evidence="7">
    <location>
        <begin position="375"/>
        <end position="407"/>
    </location>
</feature>
<dbReference type="EMBL" id="JANVFU010000012">
    <property type="protein sequence ID" value="KAJ3741423.1"/>
    <property type="molecule type" value="Genomic_DNA"/>
</dbReference>
<dbReference type="AlphaFoldDB" id="A0A9W8NV13"/>
<evidence type="ECO:0000256" key="2">
    <source>
        <dbReference type="ARBA" id="ARBA00008767"/>
    </source>
</evidence>
<dbReference type="Proteomes" id="UP001142393">
    <property type="component" value="Unassembled WGS sequence"/>
</dbReference>
<dbReference type="InterPro" id="IPR006565">
    <property type="entry name" value="BTP"/>
</dbReference>
<keyword evidence="11" id="KW-1185">Reference proteome</keyword>
<feature type="region of interest" description="Disordered" evidence="7">
    <location>
        <begin position="119"/>
        <end position="139"/>
    </location>
</feature>
<name>A0A9W8NV13_9AGAR</name>
<accession>A0A9W8NV13</accession>
<evidence type="ECO:0000313" key="10">
    <source>
        <dbReference type="EMBL" id="KAJ3741423.1"/>
    </source>
</evidence>
<comment type="caution">
    <text evidence="10">The sequence shown here is derived from an EMBL/GenBank/DDBJ whole genome shotgun (WGS) entry which is preliminary data.</text>
</comment>
<keyword evidence="5" id="KW-0804">Transcription</keyword>
<protein>
    <recommendedName>
        <fullName evidence="3">Transcription initiation factor TFIID subunit 8</fullName>
    </recommendedName>
</protein>
<keyword evidence="6" id="KW-0539">Nucleus</keyword>
<evidence type="ECO:0000256" key="6">
    <source>
        <dbReference type="ARBA" id="ARBA00023242"/>
    </source>
</evidence>
<dbReference type="GO" id="GO:0006367">
    <property type="term" value="P:transcription initiation at RNA polymerase II promoter"/>
    <property type="evidence" value="ECO:0007669"/>
    <property type="project" value="TreeGrafter"/>
</dbReference>
<feature type="compositionally biased region" description="Polar residues" evidence="7">
    <location>
        <begin position="375"/>
        <end position="386"/>
    </location>
</feature>
<comment type="subcellular location">
    <subcellularLocation>
        <location evidence="1">Nucleus</location>
    </subcellularLocation>
</comment>
<dbReference type="InterPro" id="IPR019473">
    <property type="entry name" value="TFIID_su8_C"/>
</dbReference>
<evidence type="ECO:0000256" key="7">
    <source>
        <dbReference type="SAM" id="MobiDB-lite"/>
    </source>
</evidence>
<dbReference type="GO" id="GO:0005669">
    <property type="term" value="C:transcription factor TFIID complex"/>
    <property type="evidence" value="ECO:0007669"/>
    <property type="project" value="InterPro"/>
</dbReference>
<feature type="domain" description="Bromodomain associated" evidence="8">
    <location>
        <begin position="146"/>
        <end position="213"/>
    </location>
</feature>
<dbReference type="InterPro" id="IPR037818">
    <property type="entry name" value="TAF8"/>
</dbReference>
<dbReference type="InterPro" id="IPR009072">
    <property type="entry name" value="Histone-fold"/>
</dbReference>
<evidence type="ECO:0000256" key="1">
    <source>
        <dbReference type="ARBA" id="ARBA00004123"/>
    </source>
</evidence>
<evidence type="ECO:0000259" key="8">
    <source>
        <dbReference type="Pfam" id="PF07524"/>
    </source>
</evidence>
<comment type="similarity">
    <text evidence="2">Belongs to the TAF8 family.</text>
</comment>
<gene>
    <name evidence="10" type="ORF">DFH05DRAFT_1506038</name>
</gene>
<feature type="compositionally biased region" description="Polar residues" evidence="7">
    <location>
        <begin position="119"/>
        <end position="133"/>
    </location>
</feature>
<evidence type="ECO:0000256" key="5">
    <source>
        <dbReference type="ARBA" id="ARBA00023163"/>
    </source>
</evidence>